<evidence type="ECO:0000313" key="2">
    <source>
        <dbReference type="EMBL" id="MBN2963555.1"/>
    </source>
</evidence>
<reference evidence="2 3" key="2">
    <citation type="submission" date="2021-02" db="EMBL/GenBank/DDBJ databases">
        <title>Sulfurospirillum tamanensis sp. nov.</title>
        <authorList>
            <person name="Frolova A."/>
            <person name="Merkel A."/>
            <person name="Slobodkin A."/>
        </authorList>
    </citation>
    <scope>NUCLEOTIDE SEQUENCE [LARGE SCALE GENOMIC DNA]</scope>
    <source>
        <strain evidence="2 3">T05b</strain>
    </source>
</reference>
<protein>
    <submittedName>
        <fullName evidence="2">Molecular chaperone TorD family protein</fullName>
    </submittedName>
</protein>
<gene>
    <name evidence="2" type="ORF">JWV37_02085</name>
</gene>
<dbReference type="InterPro" id="IPR020945">
    <property type="entry name" value="DMSO/NO3_reduct_chaperone"/>
</dbReference>
<dbReference type="Proteomes" id="UP000703590">
    <property type="component" value="Unassembled WGS sequence"/>
</dbReference>
<dbReference type="InterPro" id="IPR050289">
    <property type="entry name" value="TorD/DmsD_chaperones"/>
</dbReference>
<dbReference type="PANTHER" id="PTHR34227:SF1">
    <property type="entry name" value="DIMETHYL SULFOXIDE REDUCTASE CHAPERONE-RELATED"/>
    <property type="match status" value="1"/>
</dbReference>
<sequence length="185" mass="20865">MTLSRLADAKALRDIFNSTDTASLWAAFGAISSETSSSAMSLEAEFNRFFVGPDAPLAPPYASIYLEKSGLLMSKTTQEVRGLYTLFGLKNPKDGQQPDDFLGFELDAYYQLLYIELHSNILYLKPLRCYFLQEHMARWILPFVEAVKQHAPSPALTQIVDLLQRFITTELSIQGENHEYSPITC</sequence>
<reference evidence="2 3" key="3">
    <citation type="submission" date="2021-02" db="EMBL/GenBank/DDBJ databases">
        <authorList>
            <person name="Merkel A.Y."/>
        </authorList>
    </citation>
    <scope>NUCLEOTIDE SEQUENCE [LARGE SCALE GENOMIC DNA]</scope>
    <source>
        <strain evidence="2 3">T05b</strain>
    </source>
</reference>
<evidence type="ECO:0000313" key="3">
    <source>
        <dbReference type="Proteomes" id="UP000703590"/>
    </source>
</evidence>
<dbReference type="SUPFAM" id="SSF89155">
    <property type="entry name" value="TorD-like"/>
    <property type="match status" value="1"/>
</dbReference>
<evidence type="ECO:0000256" key="1">
    <source>
        <dbReference type="ARBA" id="ARBA00023186"/>
    </source>
</evidence>
<dbReference type="RefSeq" id="WP_205457998.1">
    <property type="nucleotide sequence ID" value="NZ_JAFHKK010000003.1"/>
</dbReference>
<dbReference type="Gene3D" id="1.10.3480.10">
    <property type="entry name" value="TorD-like"/>
    <property type="match status" value="1"/>
</dbReference>
<comment type="caution">
    <text evidence="2">The sequence shown here is derived from an EMBL/GenBank/DDBJ whole genome shotgun (WGS) entry which is preliminary data.</text>
</comment>
<keyword evidence="3" id="KW-1185">Reference proteome</keyword>
<dbReference type="InterPro" id="IPR036411">
    <property type="entry name" value="TorD-like_sf"/>
</dbReference>
<accession>A0ABS2WPW6</accession>
<reference evidence="3" key="1">
    <citation type="submission" date="2021-02" db="EMBL/GenBank/DDBJ databases">
        <title>Sulfurospirillum tamanensis sp. nov.</title>
        <authorList>
            <person name="Merkel A.Y."/>
        </authorList>
    </citation>
    <scope>NUCLEOTIDE SEQUENCE [LARGE SCALE GENOMIC DNA]</scope>
    <source>
        <strain evidence="3">T05b</strain>
    </source>
</reference>
<dbReference type="PANTHER" id="PTHR34227">
    <property type="entry name" value="CHAPERONE PROTEIN YCDY"/>
    <property type="match status" value="1"/>
</dbReference>
<proteinExistence type="predicted"/>
<dbReference type="EMBL" id="JAFHKK010000003">
    <property type="protein sequence ID" value="MBN2963555.1"/>
    <property type="molecule type" value="Genomic_DNA"/>
</dbReference>
<organism evidence="2 3">
    <name type="scientific">Sulfurospirillum tamanense</name>
    <dbReference type="NCBI Taxonomy" id="2813362"/>
    <lineage>
        <taxon>Bacteria</taxon>
        <taxon>Pseudomonadati</taxon>
        <taxon>Campylobacterota</taxon>
        <taxon>Epsilonproteobacteria</taxon>
        <taxon>Campylobacterales</taxon>
        <taxon>Sulfurospirillaceae</taxon>
        <taxon>Sulfurospirillum</taxon>
    </lineage>
</organism>
<dbReference type="Pfam" id="PF02613">
    <property type="entry name" value="Nitrate_red_del"/>
    <property type="match status" value="1"/>
</dbReference>
<keyword evidence="1" id="KW-0143">Chaperone</keyword>
<name>A0ABS2WPW6_9BACT</name>